<dbReference type="InterPro" id="IPR051398">
    <property type="entry name" value="Polysacch_Deacetylase"/>
</dbReference>
<reference evidence="3 4" key="1">
    <citation type="submission" date="2019-05" db="EMBL/GenBank/DDBJ databases">
        <title>Marinobacter panjinensis sp. nov., a moderately halophilic bacterium isolated from sea tidal flat environment.</title>
        <authorList>
            <person name="Yang W."/>
            <person name="An M."/>
            <person name="He W."/>
            <person name="Luo X."/>
            <person name="Zhu L."/>
            <person name="Chen G."/>
            <person name="Zhang Y."/>
            <person name="Wang Y."/>
        </authorList>
    </citation>
    <scope>NUCLEOTIDE SEQUENCE [LARGE SCALE GENOMIC DNA]</scope>
    <source>
        <strain evidence="3 4">PJ-16</strain>
    </source>
</reference>
<keyword evidence="4" id="KW-1185">Reference proteome</keyword>
<name>A0A4U6R1G1_9GAMM</name>
<dbReference type="EMBL" id="SZYH01000001">
    <property type="protein sequence ID" value="TKV67203.1"/>
    <property type="molecule type" value="Genomic_DNA"/>
</dbReference>
<dbReference type="GO" id="GO:0016810">
    <property type="term" value="F:hydrolase activity, acting on carbon-nitrogen (but not peptide) bonds"/>
    <property type="evidence" value="ECO:0007669"/>
    <property type="project" value="InterPro"/>
</dbReference>
<keyword evidence="1" id="KW-0732">Signal</keyword>
<protein>
    <recommendedName>
        <fullName evidence="2">NodB homology domain-containing protein</fullName>
    </recommendedName>
</protein>
<comment type="caution">
    <text evidence="3">The sequence shown here is derived from an EMBL/GenBank/DDBJ whole genome shotgun (WGS) entry which is preliminary data.</text>
</comment>
<evidence type="ECO:0000313" key="3">
    <source>
        <dbReference type="EMBL" id="TKV67203.1"/>
    </source>
</evidence>
<dbReference type="AlphaFoldDB" id="A0A4U6R1G1"/>
<dbReference type="GO" id="GO:0005975">
    <property type="term" value="P:carbohydrate metabolic process"/>
    <property type="evidence" value="ECO:0007669"/>
    <property type="project" value="InterPro"/>
</dbReference>
<evidence type="ECO:0000256" key="1">
    <source>
        <dbReference type="ARBA" id="ARBA00022729"/>
    </source>
</evidence>
<feature type="domain" description="NodB homology" evidence="2">
    <location>
        <begin position="76"/>
        <end position="312"/>
    </location>
</feature>
<dbReference type="InterPro" id="IPR011330">
    <property type="entry name" value="Glyco_hydro/deAcase_b/a-brl"/>
</dbReference>
<proteinExistence type="predicted"/>
<sequence>MPSVKVAKSLIGANERDDMAIPALMYHHISPTPGAHTVSPENFRIQLQWLADSGIRTISASEFDQWRQGSLTLEGPSVLLTFDDGWLDNWVYALPLLKEFNAKAVFFVVTSWPGEGTVRRDLGGSGWEAPTHEEAMASVKGSAKDGVVMRWSELLASKASGLVELASHSHTHGSWWDNQRSWPMILDALREDLYKSQIILSHQQGEPSNLFCWPKGQFGLEMIEVAKEVGFEVQFSTLRGCNSPAPFRLVRRINAENQGQEWISSRIRVYRDPLRGSLLGLAHQTLQRLRMQQKFQAIAPKDEFRFPFLSLI</sequence>
<organism evidence="3 4">
    <name type="scientific">Marinobacter panjinensis</name>
    <dbReference type="NCBI Taxonomy" id="2576384"/>
    <lineage>
        <taxon>Bacteria</taxon>
        <taxon>Pseudomonadati</taxon>
        <taxon>Pseudomonadota</taxon>
        <taxon>Gammaproteobacteria</taxon>
        <taxon>Pseudomonadales</taxon>
        <taxon>Marinobacteraceae</taxon>
        <taxon>Marinobacter</taxon>
    </lineage>
</organism>
<dbReference type="InterPro" id="IPR002509">
    <property type="entry name" value="NODB_dom"/>
</dbReference>
<evidence type="ECO:0000313" key="4">
    <source>
        <dbReference type="Proteomes" id="UP000308488"/>
    </source>
</evidence>
<accession>A0A4U6R1G1</accession>
<dbReference type="PANTHER" id="PTHR34216:SF13">
    <property type="entry name" value="XYLANASE_CHITIN DEACETYLASE"/>
    <property type="match status" value="1"/>
</dbReference>
<dbReference type="RefSeq" id="WP_137434623.1">
    <property type="nucleotide sequence ID" value="NZ_JANRHC010000005.1"/>
</dbReference>
<gene>
    <name evidence="3" type="ORF">FDP08_03415</name>
</gene>
<dbReference type="Proteomes" id="UP000308488">
    <property type="component" value="Unassembled WGS sequence"/>
</dbReference>
<dbReference type="Gene3D" id="3.20.20.370">
    <property type="entry name" value="Glycoside hydrolase/deacetylase"/>
    <property type="match status" value="1"/>
</dbReference>
<dbReference type="Pfam" id="PF01522">
    <property type="entry name" value="Polysacc_deac_1"/>
    <property type="match status" value="1"/>
</dbReference>
<dbReference type="OrthoDB" id="9814639at2"/>
<dbReference type="PANTHER" id="PTHR34216">
    <property type="match status" value="1"/>
</dbReference>
<evidence type="ECO:0000259" key="2">
    <source>
        <dbReference type="PROSITE" id="PS51677"/>
    </source>
</evidence>
<dbReference type="PROSITE" id="PS51677">
    <property type="entry name" value="NODB"/>
    <property type="match status" value="1"/>
</dbReference>
<dbReference type="CDD" id="cd10969">
    <property type="entry name" value="CE4_Ecf1_like_5s"/>
    <property type="match status" value="1"/>
</dbReference>
<dbReference type="SUPFAM" id="SSF88713">
    <property type="entry name" value="Glycoside hydrolase/deacetylase"/>
    <property type="match status" value="1"/>
</dbReference>